<reference evidence="2 3" key="1">
    <citation type="journal article" date="2016" name="Nat. Commun.">
        <title>Thousands of microbial genomes shed light on interconnected biogeochemical processes in an aquifer system.</title>
        <authorList>
            <person name="Anantharaman K."/>
            <person name="Brown C.T."/>
            <person name="Hug L.A."/>
            <person name="Sharon I."/>
            <person name="Castelle C.J."/>
            <person name="Probst A.J."/>
            <person name="Thomas B.C."/>
            <person name="Singh A."/>
            <person name="Wilkins M.J."/>
            <person name="Karaoz U."/>
            <person name="Brodie E.L."/>
            <person name="Williams K.H."/>
            <person name="Hubbard S.S."/>
            <person name="Banfield J.F."/>
        </authorList>
    </citation>
    <scope>NUCLEOTIDE SEQUENCE [LARGE SCALE GENOMIC DNA]</scope>
</reference>
<dbReference type="SUPFAM" id="SSF54593">
    <property type="entry name" value="Glyoxalase/Bleomycin resistance protein/Dihydroxybiphenyl dioxygenase"/>
    <property type="match status" value="1"/>
</dbReference>
<dbReference type="Pfam" id="PF00903">
    <property type="entry name" value="Glyoxalase"/>
    <property type="match status" value="1"/>
</dbReference>
<dbReference type="STRING" id="1802595.A2134_03470"/>
<sequence>MIRGLESINLFSENAKNLAKFYEEKIGLKSTIEAEMGEKGEELYGFEMKEGSALFIIDHSKVKGKNSQPERILFNLEVDDIEKESKRVSDAGVKKIQDIYHVEGYGYIATFEDADGNYFQLVQVREN</sequence>
<dbReference type="PROSITE" id="PS51819">
    <property type="entry name" value="VOC"/>
    <property type="match status" value="1"/>
</dbReference>
<evidence type="ECO:0000313" key="2">
    <source>
        <dbReference type="EMBL" id="OGY25596.1"/>
    </source>
</evidence>
<dbReference type="InterPro" id="IPR029068">
    <property type="entry name" value="Glyas_Bleomycin-R_OHBP_Dase"/>
</dbReference>
<evidence type="ECO:0000313" key="3">
    <source>
        <dbReference type="Proteomes" id="UP000178162"/>
    </source>
</evidence>
<organism evidence="2 3">
    <name type="scientific">Candidatus Woykebacteria bacterium RBG_16_39_9b</name>
    <dbReference type="NCBI Taxonomy" id="1802595"/>
    <lineage>
        <taxon>Bacteria</taxon>
        <taxon>Candidatus Woykeibacteriota</taxon>
    </lineage>
</organism>
<feature type="domain" description="VOC" evidence="1">
    <location>
        <begin position="4"/>
        <end position="124"/>
    </location>
</feature>
<dbReference type="AlphaFoldDB" id="A0A1G1WD25"/>
<dbReference type="EMBL" id="MHCR01000014">
    <property type="protein sequence ID" value="OGY25596.1"/>
    <property type="molecule type" value="Genomic_DNA"/>
</dbReference>
<name>A0A1G1WD25_9BACT</name>
<dbReference type="InterPro" id="IPR004360">
    <property type="entry name" value="Glyas_Fos-R_dOase_dom"/>
</dbReference>
<dbReference type="InterPro" id="IPR037523">
    <property type="entry name" value="VOC_core"/>
</dbReference>
<accession>A0A1G1WD25</accession>
<protein>
    <recommendedName>
        <fullName evidence="1">VOC domain-containing protein</fullName>
    </recommendedName>
</protein>
<dbReference type="Proteomes" id="UP000178162">
    <property type="component" value="Unassembled WGS sequence"/>
</dbReference>
<dbReference type="Gene3D" id="3.10.180.10">
    <property type="entry name" value="2,3-Dihydroxybiphenyl 1,2-Dioxygenase, domain 1"/>
    <property type="match status" value="1"/>
</dbReference>
<comment type="caution">
    <text evidence="2">The sequence shown here is derived from an EMBL/GenBank/DDBJ whole genome shotgun (WGS) entry which is preliminary data.</text>
</comment>
<gene>
    <name evidence="2" type="ORF">A2134_03470</name>
</gene>
<proteinExistence type="predicted"/>
<evidence type="ECO:0000259" key="1">
    <source>
        <dbReference type="PROSITE" id="PS51819"/>
    </source>
</evidence>